<dbReference type="EMBL" id="CP021983">
    <property type="protein sequence ID" value="ASC74074.1"/>
    <property type="molecule type" value="Genomic_DNA"/>
</dbReference>
<dbReference type="KEGG" id="hhg:XM38_050480"/>
<sequence length="256" mass="27756">MDELSGVGRPSSRWGSHLISRLLPPALRFWLQTQVESIGQFDLHIGGSDQQILSGYVPTVTVLARQARYQGLCLSYAQLQAENIRINLGQVLRGKPLRLKQPFPVVGQIMIDEADFNASLTAPLLQQALQDFVQQLGRTQPASSALGIALAQVLAADRLTAEGAIAPQQVSLSLRPTLAPDSIEIIIQTDLTIENGRQLVLRQPRWLVNGTAQGLTGLDQFAIDLGPDVNLHTLRLDAGRLVLEGCINVVPVNPDG</sequence>
<dbReference type="RefSeq" id="WP_080805107.1">
    <property type="nucleotide sequence ID" value="NZ_CP021983.2"/>
</dbReference>
<protein>
    <recommendedName>
        <fullName evidence="3">DUF2993 domain-containing protein</fullName>
    </recommendedName>
</protein>
<proteinExistence type="predicted"/>
<organism evidence="1 2">
    <name type="scientific">Halomicronema hongdechloris C2206</name>
    <dbReference type="NCBI Taxonomy" id="1641165"/>
    <lineage>
        <taxon>Bacteria</taxon>
        <taxon>Bacillati</taxon>
        <taxon>Cyanobacteriota</taxon>
        <taxon>Cyanophyceae</taxon>
        <taxon>Nodosilineales</taxon>
        <taxon>Nodosilineaceae</taxon>
        <taxon>Halomicronema</taxon>
    </lineage>
</organism>
<accession>A0A1Z3HUU1</accession>
<evidence type="ECO:0000313" key="2">
    <source>
        <dbReference type="Proteomes" id="UP000191901"/>
    </source>
</evidence>
<dbReference type="OrthoDB" id="460303at2"/>
<evidence type="ECO:0008006" key="3">
    <source>
        <dbReference type="Google" id="ProtNLM"/>
    </source>
</evidence>
<evidence type="ECO:0000313" key="1">
    <source>
        <dbReference type="EMBL" id="ASC74074.1"/>
    </source>
</evidence>
<name>A0A1Z3HUU1_9CYAN</name>
<dbReference type="Pfam" id="PF11209">
    <property type="entry name" value="LmeA"/>
    <property type="match status" value="1"/>
</dbReference>
<dbReference type="AlphaFoldDB" id="A0A1Z3HUU1"/>
<reference evidence="1 2" key="1">
    <citation type="journal article" date="2016" name="Biochim. Biophys. Acta">
        <title>Characterization of red-shifted phycobilisomes isolated from the chlorophyll f-containing cyanobacterium Halomicronema hongdechloris.</title>
        <authorList>
            <person name="Li Y."/>
            <person name="Lin Y."/>
            <person name="Garvey C.J."/>
            <person name="Birch D."/>
            <person name="Corkery R.W."/>
            <person name="Loughlin P.C."/>
            <person name="Scheer H."/>
            <person name="Willows R.D."/>
            <person name="Chen M."/>
        </authorList>
    </citation>
    <scope>NUCLEOTIDE SEQUENCE [LARGE SCALE GENOMIC DNA]</scope>
    <source>
        <strain evidence="1 2">C2206</strain>
    </source>
</reference>
<dbReference type="Proteomes" id="UP000191901">
    <property type="component" value="Chromosome"/>
</dbReference>
<keyword evidence="2" id="KW-1185">Reference proteome</keyword>
<dbReference type="STRING" id="1641165.XM38_00955"/>
<dbReference type="InterPro" id="IPR021373">
    <property type="entry name" value="DUF2993"/>
</dbReference>
<gene>
    <name evidence="1" type="ORF">XM38_050480</name>
</gene>